<dbReference type="GO" id="GO:0016887">
    <property type="term" value="F:ATP hydrolysis activity"/>
    <property type="evidence" value="ECO:0007669"/>
    <property type="project" value="InterPro"/>
</dbReference>
<reference evidence="7 8" key="1">
    <citation type="journal article" date="2015" name="Genome Biol. Evol.">
        <title>Comparative Genomics of a Bacterivorous Green Alga Reveals Evolutionary Causalities and Consequences of Phago-Mixotrophic Mode of Nutrition.</title>
        <authorList>
            <person name="Burns J.A."/>
            <person name="Paasch A."/>
            <person name="Narechania A."/>
            <person name="Kim E."/>
        </authorList>
    </citation>
    <scope>NUCLEOTIDE SEQUENCE [LARGE SCALE GENOMIC DNA]</scope>
    <source>
        <strain evidence="7 8">PLY_AMNH</strain>
    </source>
</reference>
<dbReference type="Proteomes" id="UP001190700">
    <property type="component" value="Unassembled WGS sequence"/>
</dbReference>
<keyword evidence="2" id="KW-0813">Transport</keyword>
<dbReference type="PANTHER" id="PTHR48041:SF139">
    <property type="entry name" value="PROTEIN SCARLET"/>
    <property type="match status" value="1"/>
</dbReference>
<keyword evidence="8" id="KW-1185">Reference proteome</keyword>
<accession>A0AAE0LCA1</accession>
<dbReference type="SUPFAM" id="SSF52540">
    <property type="entry name" value="P-loop containing nucleoside triphosphate hydrolases"/>
    <property type="match status" value="1"/>
</dbReference>
<dbReference type="GO" id="GO:0042626">
    <property type="term" value="F:ATPase-coupled transmembrane transporter activity"/>
    <property type="evidence" value="ECO:0007669"/>
    <property type="project" value="TreeGrafter"/>
</dbReference>
<feature type="domain" description="ABC transporter" evidence="6">
    <location>
        <begin position="3"/>
        <end position="92"/>
    </location>
</feature>
<comment type="caution">
    <text evidence="7">The sequence shown here is derived from an EMBL/GenBank/DDBJ whole genome shotgun (WGS) entry which is preliminary data.</text>
</comment>
<dbReference type="Pfam" id="PF00005">
    <property type="entry name" value="ABC_tran"/>
    <property type="match status" value="1"/>
</dbReference>
<dbReference type="InterPro" id="IPR027417">
    <property type="entry name" value="P-loop_NTPase"/>
</dbReference>
<keyword evidence="5" id="KW-0472">Membrane</keyword>
<dbReference type="Gene3D" id="3.40.50.300">
    <property type="entry name" value="P-loop containing nucleotide triphosphate hydrolases"/>
    <property type="match status" value="1"/>
</dbReference>
<evidence type="ECO:0000256" key="4">
    <source>
        <dbReference type="ARBA" id="ARBA00022989"/>
    </source>
</evidence>
<evidence type="ECO:0000313" key="8">
    <source>
        <dbReference type="Proteomes" id="UP001190700"/>
    </source>
</evidence>
<comment type="subcellular location">
    <subcellularLocation>
        <location evidence="1">Membrane</location>
        <topology evidence="1">Multi-pass membrane protein</topology>
    </subcellularLocation>
</comment>
<evidence type="ECO:0000256" key="2">
    <source>
        <dbReference type="ARBA" id="ARBA00022448"/>
    </source>
</evidence>
<keyword evidence="4" id="KW-1133">Transmembrane helix</keyword>
<name>A0AAE0LCA1_9CHLO</name>
<dbReference type="EMBL" id="LGRX02004610">
    <property type="protein sequence ID" value="KAK3279918.1"/>
    <property type="molecule type" value="Genomic_DNA"/>
</dbReference>
<sequence length="111" mass="12623">MRMRSSYVQQNDLFPLILTVQEHLNFHSRLRLPTWISTRRDNKVKRILTTLDISGCAAQRVGSLSGGQKKRLAIAEELILDPIIWYLDEPTSGLDASMALTVVKVMEDLAR</sequence>
<evidence type="ECO:0000259" key="6">
    <source>
        <dbReference type="Pfam" id="PF00005"/>
    </source>
</evidence>
<keyword evidence="3" id="KW-0812">Transmembrane</keyword>
<dbReference type="InterPro" id="IPR050352">
    <property type="entry name" value="ABCG_transporters"/>
</dbReference>
<proteinExistence type="predicted"/>
<organism evidence="7 8">
    <name type="scientific">Cymbomonas tetramitiformis</name>
    <dbReference type="NCBI Taxonomy" id="36881"/>
    <lineage>
        <taxon>Eukaryota</taxon>
        <taxon>Viridiplantae</taxon>
        <taxon>Chlorophyta</taxon>
        <taxon>Pyramimonadophyceae</taxon>
        <taxon>Pyramimonadales</taxon>
        <taxon>Pyramimonadaceae</taxon>
        <taxon>Cymbomonas</taxon>
    </lineage>
</organism>
<dbReference type="PANTHER" id="PTHR48041">
    <property type="entry name" value="ABC TRANSPORTER G FAMILY MEMBER 28"/>
    <property type="match status" value="1"/>
</dbReference>
<evidence type="ECO:0000313" key="7">
    <source>
        <dbReference type="EMBL" id="KAK3279918.1"/>
    </source>
</evidence>
<gene>
    <name evidence="7" type="ORF">CYMTET_12222</name>
</gene>
<dbReference type="AlphaFoldDB" id="A0AAE0LCA1"/>
<protein>
    <recommendedName>
        <fullName evidence="6">ABC transporter domain-containing protein</fullName>
    </recommendedName>
</protein>
<evidence type="ECO:0000256" key="3">
    <source>
        <dbReference type="ARBA" id="ARBA00022692"/>
    </source>
</evidence>
<evidence type="ECO:0000256" key="5">
    <source>
        <dbReference type="ARBA" id="ARBA00023136"/>
    </source>
</evidence>
<dbReference type="GO" id="GO:0005524">
    <property type="term" value="F:ATP binding"/>
    <property type="evidence" value="ECO:0007669"/>
    <property type="project" value="InterPro"/>
</dbReference>
<dbReference type="InterPro" id="IPR003439">
    <property type="entry name" value="ABC_transporter-like_ATP-bd"/>
</dbReference>
<dbReference type="GO" id="GO:0005886">
    <property type="term" value="C:plasma membrane"/>
    <property type="evidence" value="ECO:0007669"/>
    <property type="project" value="TreeGrafter"/>
</dbReference>
<evidence type="ECO:0000256" key="1">
    <source>
        <dbReference type="ARBA" id="ARBA00004141"/>
    </source>
</evidence>